<name>A0A1P8JQ70_9BURK</name>
<evidence type="ECO:0000313" key="2">
    <source>
        <dbReference type="Proteomes" id="UP000186609"/>
    </source>
</evidence>
<evidence type="ECO:0000313" key="1">
    <source>
        <dbReference type="EMBL" id="APW35872.1"/>
    </source>
</evidence>
<reference evidence="1 2" key="1">
    <citation type="submission" date="2017-01" db="EMBL/GenBank/DDBJ databases">
        <authorList>
            <person name="Mah S.A."/>
            <person name="Swanson W.J."/>
            <person name="Moy G.W."/>
            <person name="Vacquier V.D."/>
        </authorList>
    </citation>
    <scope>NUCLEOTIDE SEQUENCE [LARGE SCALE GENOMIC DNA]</scope>
    <source>
        <strain evidence="1 2">DCY110</strain>
    </source>
</reference>
<gene>
    <name evidence="1" type="ORF">RD110_00455</name>
</gene>
<accession>A0A1P8JQ70</accession>
<sequence>MRPMYALARLDALVNERLGGDKSRLFELFESREVFDLLRAADQPEDWYHFEPKTFDGDYLVETPEGFQIYWQERGTKAAVRNFTLLLDAARAFFR</sequence>
<keyword evidence="2" id="KW-1185">Reference proteome</keyword>
<dbReference type="STRING" id="1842727.RD110_00455"/>
<proteinExistence type="predicted"/>
<organism evidence="1 2">
    <name type="scientific">Rhodoferax koreensis</name>
    <dbReference type="NCBI Taxonomy" id="1842727"/>
    <lineage>
        <taxon>Bacteria</taxon>
        <taxon>Pseudomonadati</taxon>
        <taxon>Pseudomonadota</taxon>
        <taxon>Betaproteobacteria</taxon>
        <taxon>Burkholderiales</taxon>
        <taxon>Comamonadaceae</taxon>
        <taxon>Rhodoferax</taxon>
    </lineage>
</organism>
<protein>
    <submittedName>
        <fullName evidence="1">Uncharacterized protein</fullName>
    </submittedName>
</protein>
<dbReference type="Proteomes" id="UP000186609">
    <property type="component" value="Chromosome"/>
</dbReference>
<dbReference type="AlphaFoldDB" id="A0A1P8JQ70"/>
<dbReference type="KEGG" id="rhy:RD110_00455"/>
<dbReference type="EMBL" id="CP019236">
    <property type="protein sequence ID" value="APW35872.1"/>
    <property type="molecule type" value="Genomic_DNA"/>
</dbReference>